<dbReference type="CDD" id="cd01671">
    <property type="entry name" value="CARD"/>
    <property type="match status" value="1"/>
</dbReference>
<evidence type="ECO:0000256" key="1">
    <source>
        <dbReference type="SAM" id="MobiDB-lite"/>
    </source>
</evidence>
<dbReference type="PROSITE" id="PS50209">
    <property type="entry name" value="CARD"/>
    <property type="match status" value="1"/>
</dbReference>
<feature type="region of interest" description="Disordered" evidence="1">
    <location>
        <begin position="347"/>
        <end position="416"/>
    </location>
</feature>
<protein>
    <recommendedName>
        <fullName evidence="2">CARD domain-containing protein</fullName>
    </recommendedName>
</protein>
<dbReference type="Gene3D" id="1.10.287.1490">
    <property type="match status" value="1"/>
</dbReference>
<accession>A0ABD0L502</accession>
<name>A0ABD0L502_9CAEN</name>
<evidence type="ECO:0000259" key="2">
    <source>
        <dbReference type="PROSITE" id="PS50209"/>
    </source>
</evidence>
<evidence type="ECO:0000313" key="3">
    <source>
        <dbReference type="EMBL" id="KAK7494654.1"/>
    </source>
</evidence>
<evidence type="ECO:0000313" key="4">
    <source>
        <dbReference type="Proteomes" id="UP001519460"/>
    </source>
</evidence>
<comment type="caution">
    <text evidence="3">The sequence shown here is derived from an EMBL/GenBank/DDBJ whole genome shotgun (WGS) entry which is preliminary data.</text>
</comment>
<dbReference type="InterPro" id="IPR001315">
    <property type="entry name" value="CARD"/>
</dbReference>
<reference evidence="3 4" key="1">
    <citation type="journal article" date="2023" name="Sci. Data">
        <title>Genome assembly of the Korean intertidal mud-creeper Batillaria attramentaria.</title>
        <authorList>
            <person name="Patra A.K."/>
            <person name="Ho P.T."/>
            <person name="Jun S."/>
            <person name="Lee S.J."/>
            <person name="Kim Y."/>
            <person name="Won Y.J."/>
        </authorList>
    </citation>
    <scope>NUCLEOTIDE SEQUENCE [LARGE SCALE GENOMIC DNA]</scope>
    <source>
        <strain evidence="3">Wonlab-2016</strain>
    </source>
</reference>
<dbReference type="Proteomes" id="UP001519460">
    <property type="component" value="Unassembled WGS sequence"/>
</dbReference>
<feature type="compositionally biased region" description="Basic and acidic residues" evidence="1">
    <location>
        <begin position="274"/>
        <end position="335"/>
    </location>
</feature>
<dbReference type="InterPro" id="IPR011029">
    <property type="entry name" value="DEATH-like_dom_sf"/>
</dbReference>
<dbReference type="SUPFAM" id="SSF57997">
    <property type="entry name" value="Tropomyosin"/>
    <property type="match status" value="1"/>
</dbReference>
<dbReference type="AlphaFoldDB" id="A0ABD0L502"/>
<organism evidence="3 4">
    <name type="scientific">Batillaria attramentaria</name>
    <dbReference type="NCBI Taxonomy" id="370345"/>
    <lineage>
        <taxon>Eukaryota</taxon>
        <taxon>Metazoa</taxon>
        <taxon>Spiralia</taxon>
        <taxon>Lophotrochozoa</taxon>
        <taxon>Mollusca</taxon>
        <taxon>Gastropoda</taxon>
        <taxon>Caenogastropoda</taxon>
        <taxon>Sorbeoconcha</taxon>
        <taxon>Cerithioidea</taxon>
        <taxon>Batillariidae</taxon>
        <taxon>Batillaria</taxon>
    </lineage>
</organism>
<gene>
    <name evidence="3" type="ORF">BaRGS_00014052</name>
</gene>
<dbReference type="SUPFAM" id="SSF47986">
    <property type="entry name" value="DEATH domain"/>
    <property type="match status" value="1"/>
</dbReference>
<feature type="domain" description="CARD" evidence="2">
    <location>
        <begin position="14"/>
        <end position="97"/>
    </location>
</feature>
<proteinExistence type="predicted"/>
<sequence>MMHRPSIRYPRGKVTAEQELCLQLHKEFLTEEMDSVDVVQRLRSQFILSSNDEEYILGTAGTLVRNTRREQNGRLVDTITMRGPRGFDAFLQALADTGHDAAYRKLCQTMNYPMDDRQWIQYRDSEGYARSESPASPGRRLNESGYDDEVSYLLDRVDELSGSVEGIKKHLEVLSIRITKVDSGRQAEIDRLKRELDKARAELERLRGENDELSALVSEKSEQLDEAKEKIALMEKRIVEMESENDSLQRRFKDQTKRVENLQTRTKQAYSKLNDLEKEVVDQRQQHKKELDDQRQQHRKDIDQFRRRIDREKERRMHMEDKLVKLEEHKQHSDTVMKRMQEKFLEMERSVQELKQTSSGRKPNVSDGRGQDSNRSCKPGNAATGMKAAPRNEGQKLKFPNIPGKGKSQAAKVRPK</sequence>
<dbReference type="Gene3D" id="1.10.533.10">
    <property type="entry name" value="Death Domain, Fas"/>
    <property type="match status" value="1"/>
</dbReference>
<dbReference type="Pfam" id="PF00619">
    <property type="entry name" value="CARD"/>
    <property type="match status" value="1"/>
</dbReference>
<dbReference type="EMBL" id="JACVVK020000081">
    <property type="protein sequence ID" value="KAK7494654.1"/>
    <property type="molecule type" value="Genomic_DNA"/>
</dbReference>
<feature type="region of interest" description="Disordered" evidence="1">
    <location>
        <begin position="273"/>
        <end position="335"/>
    </location>
</feature>
<keyword evidence="4" id="KW-1185">Reference proteome</keyword>